<keyword evidence="2" id="KW-0472">Membrane</keyword>
<evidence type="ECO:0000313" key="4">
    <source>
        <dbReference type="EMBL" id="KAF0027849.1"/>
    </source>
</evidence>
<sequence>MDGHARSRLLLLAALLSSTAGQSPAVYFVVGEPLVLTPPVFGPLNSIVWDRNGDLVVEWVNSRPEHFSSFKRYANLNMTTGQLVIKPTIQRDAGLFKVVINKVQSLTYKAQVIKRVSKPEVQMRTLTCSGDPTGAGPVTYSWRKGTGPWGPEQKSPDTILENNKEVQGERTISCRMTNPVGEEESEPLKNPFYRDPPPGHVVGTVLGVLFGIGAVVGVAVWKRQAIKNWIRPNPGGGEDALAEVRSSSPAAAGDKADSPETKLLNGEQREVPSDPDSPLAPIAP</sequence>
<evidence type="ECO:0008006" key="6">
    <source>
        <dbReference type="Google" id="ProtNLM"/>
    </source>
</evidence>
<name>A0A6A4S5L2_SCOMX</name>
<keyword evidence="2" id="KW-0812">Transmembrane</keyword>
<dbReference type="SUPFAM" id="SSF48726">
    <property type="entry name" value="Immunoglobulin"/>
    <property type="match status" value="1"/>
</dbReference>
<feature type="chain" id="PRO_5025562630" description="Ig-like domain-containing protein" evidence="3">
    <location>
        <begin position="22"/>
        <end position="284"/>
    </location>
</feature>
<evidence type="ECO:0000313" key="5">
    <source>
        <dbReference type="Proteomes" id="UP000438429"/>
    </source>
</evidence>
<accession>A0A6A4S5L2</accession>
<proteinExistence type="predicted"/>
<dbReference type="EMBL" id="VEVO01000018">
    <property type="protein sequence ID" value="KAF0027849.1"/>
    <property type="molecule type" value="Genomic_DNA"/>
</dbReference>
<dbReference type="InterPro" id="IPR036179">
    <property type="entry name" value="Ig-like_dom_sf"/>
</dbReference>
<evidence type="ECO:0000256" key="1">
    <source>
        <dbReference type="SAM" id="MobiDB-lite"/>
    </source>
</evidence>
<dbReference type="OrthoDB" id="8963023at2759"/>
<dbReference type="Gene3D" id="2.60.40.10">
    <property type="entry name" value="Immunoglobulins"/>
    <property type="match status" value="2"/>
</dbReference>
<evidence type="ECO:0000256" key="3">
    <source>
        <dbReference type="SAM" id="SignalP"/>
    </source>
</evidence>
<feature type="region of interest" description="Disordered" evidence="1">
    <location>
        <begin position="231"/>
        <end position="284"/>
    </location>
</feature>
<feature type="transmembrane region" description="Helical" evidence="2">
    <location>
        <begin position="201"/>
        <end position="221"/>
    </location>
</feature>
<organism evidence="4 5">
    <name type="scientific">Scophthalmus maximus</name>
    <name type="common">Turbot</name>
    <name type="synonym">Psetta maxima</name>
    <dbReference type="NCBI Taxonomy" id="52904"/>
    <lineage>
        <taxon>Eukaryota</taxon>
        <taxon>Metazoa</taxon>
        <taxon>Chordata</taxon>
        <taxon>Craniata</taxon>
        <taxon>Vertebrata</taxon>
        <taxon>Euteleostomi</taxon>
        <taxon>Actinopterygii</taxon>
        <taxon>Neopterygii</taxon>
        <taxon>Teleostei</taxon>
        <taxon>Neoteleostei</taxon>
        <taxon>Acanthomorphata</taxon>
        <taxon>Carangaria</taxon>
        <taxon>Pleuronectiformes</taxon>
        <taxon>Pleuronectoidei</taxon>
        <taxon>Scophthalmidae</taxon>
        <taxon>Scophthalmus</taxon>
    </lineage>
</organism>
<reference evidence="4 5" key="1">
    <citation type="submission" date="2019-06" db="EMBL/GenBank/DDBJ databases">
        <title>Draft genomes of female and male turbot (Scophthalmus maximus).</title>
        <authorList>
            <person name="Xu H."/>
            <person name="Xu X.-W."/>
            <person name="Shao C."/>
            <person name="Chen S."/>
        </authorList>
    </citation>
    <scope>NUCLEOTIDE SEQUENCE [LARGE SCALE GENOMIC DNA]</scope>
    <source>
        <strain evidence="4">Ysfricsl-2016a</strain>
        <tissue evidence="4">Blood</tissue>
    </source>
</reference>
<dbReference type="Proteomes" id="UP000438429">
    <property type="component" value="Unassembled WGS sequence"/>
</dbReference>
<dbReference type="AlphaFoldDB" id="A0A6A4S5L2"/>
<keyword evidence="3" id="KW-0732">Signal</keyword>
<comment type="caution">
    <text evidence="4">The sequence shown here is derived from an EMBL/GenBank/DDBJ whole genome shotgun (WGS) entry which is preliminary data.</text>
</comment>
<gene>
    <name evidence="4" type="ORF">F2P81_020590</name>
</gene>
<keyword evidence="2" id="KW-1133">Transmembrane helix</keyword>
<evidence type="ECO:0000256" key="2">
    <source>
        <dbReference type="SAM" id="Phobius"/>
    </source>
</evidence>
<protein>
    <recommendedName>
        <fullName evidence="6">Ig-like domain-containing protein</fullName>
    </recommendedName>
</protein>
<dbReference type="InterPro" id="IPR013783">
    <property type="entry name" value="Ig-like_fold"/>
</dbReference>
<feature type="signal peptide" evidence="3">
    <location>
        <begin position="1"/>
        <end position="21"/>
    </location>
</feature>